<dbReference type="HOGENOM" id="CLU_2861041_0_0_9"/>
<organism evidence="1 2">
    <name type="scientific">Ethanoligenens harbinense (strain DSM 18485 / JCM 12961 / CGMCC 1.5033 / YUAN-3)</name>
    <dbReference type="NCBI Taxonomy" id="663278"/>
    <lineage>
        <taxon>Bacteria</taxon>
        <taxon>Bacillati</taxon>
        <taxon>Bacillota</taxon>
        <taxon>Clostridia</taxon>
        <taxon>Eubacteriales</taxon>
        <taxon>Oscillospiraceae</taxon>
        <taxon>Ethanoligenens</taxon>
    </lineage>
</organism>
<dbReference type="Proteomes" id="UP000001551">
    <property type="component" value="Chromosome"/>
</dbReference>
<keyword evidence="2" id="KW-1185">Reference proteome</keyword>
<dbReference type="EMBL" id="CP002400">
    <property type="protein sequence ID" value="ADU26142.1"/>
    <property type="molecule type" value="Genomic_DNA"/>
</dbReference>
<gene>
    <name evidence="1" type="ordered locus">Ethha_0565</name>
</gene>
<reference evidence="1 2" key="1">
    <citation type="submission" date="2010-12" db="EMBL/GenBank/DDBJ databases">
        <title>Complete sequence of Ethanoligenens harbinense YUAN-3.</title>
        <authorList>
            <person name="Lucas S."/>
            <person name="Copeland A."/>
            <person name="Lapidus A."/>
            <person name="Cheng J.-F."/>
            <person name="Bruce D."/>
            <person name="Goodwin L."/>
            <person name="Pitluck S."/>
            <person name="Chertkov O."/>
            <person name="Misra M."/>
            <person name="Detter J.C."/>
            <person name="Han C."/>
            <person name="Tapia R."/>
            <person name="Land M."/>
            <person name="Hauser L."/>
            <person name="Jeffries C."/>
            <person name="Kyrpides N."/>
            <person name="Ivanova N."/>
            <person name="Mikhailova N."/>
            <person name="Wang A."/>
            <person name="Mouttaki H."/>
            <person name="He Z."/>
            <person name="Zhou J."/>
            <person name="Hemme C.L."/>
            <person name="Woyke T."/>
        </authorList>
    </citation>
    <scope>NUCLEOTIDE SEQUENCE [LARGE SCALE GENOMIC DNA]</scope>
    <source>
        <strain evidence="2">DSM 18485 / JCM 12961 / CGMCC 1.5033 / YUAN-3</strain>
    </source>
</reference>
<proteinExistence type="predicted"/>
<sequence>MPQILYSDMVGITIMRSVNRLLYLKTAVGQAFCEQPRQNKTACIKQTAWACHKRLTQAVCFGYL</sequence>
<name>E6U9F1_ETHHY</name>
<protein>
    <submittedName>
        <fullName evidence="1">Uncharacterized protein</fullName>
    </submittedName>
</protein>
<dbReference type="AlphaFoldDB" id="E6U9F1"/>
<accession>E6U9F1</accession>
<evidence type="ECO:0000313" key="1">
    <source>
        <dbReference type="EMBL" id="ADU26142.1"/>
    </source>
</evidence>
<dbReference type="KEGG" id="eha:Ethha_0565"/>
<evidence type="ECO:0000313" key="2">
    <source>
        <dbReference type="Proteomes" id="UP000001551"/>
    </source>
</evidence>